<keyword evidence="2" id="KW-1185">Reference proteome</keyword>
<evidence type="ECO:0000313" key="2">
    <source>
        <dbReference type="Proteomes" id="UP000199513"/>
    </source>
</evidence>
<organism evidence="1 2">
    <name type="scientific">Thermoflexibacter ruber</name>
    <dbReference type="NCBI Taxonomy" id="1003"/>
    <lineage>
        <taxon>Bacteria</taxon>
        <taxon>Pseudomonadati</taxon>
        <taxon>Bacteroidota</taxon>
        <taxon>Cytophagia</taxon>
        <taxon>Cytophagales</taxon>
        <taxon>Thermoflexibacteraceae</taxon>
        <taxon>Thermoflexibacter</taxon>
    </lineage>
</organism>
<name>A0A1I2I601_9BACT</name>
<evidence type="ECO:0000313" key="1">
    <source>
        <dbReference type="EMBL" id="SFF36316.1"/>
    </source>
</evidence>
<protein>
    <submittedName>
        <fullName evidence="1">Uncharacterized protein</fullName>
    </submittedName>
</protein>
<accession>A0A1I2I601</accession>
<dbReference type="Proteomes" id="UP000199513">
    <property type="component" value="Unassembled WGS sequence"/>
</dbReference>
<sequence>MLFLDNYAPNFQKYNSFIDIIYFPRFAKMKEFMAKNDELNAVIGILDSLWKNLKIENGNFIITDNLKEIEKQLLKIYYQKIDNQKRMPNNRLEVLRKFKGIAKSNIEISEDEWYLQ</sequence>
<dbReference type="STRING" id="1003.SAMN04488541_102839"/>
<proteinExistence type="predicted"/>
<dbReference type="AlphaFoldDB" id="A0A1I2I601"/>
<reference evidence="1 2" key="1">
    <citation type="submission" date="2016-10" db="EMBL/GenBank/DDBJ databases">
        <authorList>
            <person name="de Groot N.N."/>
        </authorList>
    </citation>
    <scope>NUCLEOTIDE SEQUENCE [LARGE SCALE GENOMIC DNA]</scope>
    <source>
        <strain>GEY</strain>
        <strain evidence="2">DSM 9560</strain>
    </source>
</reference>
<dbReference type="EMBL" id="FONY01000028">
    <property type="protein sequence ID" value="SFF36316.1"/>
    <property type="molecule type" value="Genomic_DNA"/>
</dbReference>
<gene>
    <name evidence="1" type="ORF">SAMN04488541_102839</name>
</gene>